<gene>
    <name evidence="2" type="ORF">KL771_27585</name>
</gene>
<dbReference type="SUPFAM" id="SSF53474">
    <property type="entry name" value="alpha/beta-Hydrolases"/>
    <property type="match status" value="1"/>
</dbReference>
<dbReference type="Proteomes" id="UP000766595">
    <property type="component" value="Unassembled WGS sequence"/>
</dbReference>
<comment type="caution">
    <text evidence="2">The sequence shown here is derived from an EMBL/GenBank/DDBJ whole genome shotgun (WGS) entry which is preliminary data.</text>
</comment>
<evidence type="ECO:0000256" key="1">
    <source>
        <dbReference type="SAM" id="SignalP"/>
    </source>
</evidence>
<feature type="chain" id="PRO_5037945238" evidence="1">
    <location>
        <begin position="26"/>
        <end position="336"/>
    </location>
</feature>
<dbReference type="RefSeq" id="WP_261971738.1">
    <property type="nucleotide sequence ID" value="NZ_JAHHZF010000025.1"/>
</dbReference>
<protein>
    <submittedName>
        <fullName evidence="2">Alpha/beta hydrolase</fullName>
    </submittedName>
</protein>
<reference evidence="2 3" key="1">
    <citation type="submission" date="2021-06" db="EMBL/GenBank/DDBJ databases">
        <authorList>
            <person name="Grouzdev D.S."/>
            <person name="Koziaeva V."/>
        </authorList>
    </citation>
    <scope>NUCLEOTIDE SEQUENCE [LARGE SCALE GENOMIC DNA]</scope>
    <source>
        <strain evidence="2 3">22</strain>
    </source>
</reference>
<keyword evidence="2" id="KW-0378">Hydrolase</keyword>
<feature type="signal peptide" evidence="1">
    <location>
        <begin position="1"/>
        <end position="25"/>
    </location>
</feature>
<evidence type="ECO:0000313" key="2">
    <source>
        <dbReference type="EMBL" id="MBT9293246.1"/>
    </source>
</evidence>
<proteinExistence type="predicted"/>
<accession>A0A947DAQ7</accession>
<dbReference type="GO" id="GO:0016787">
    <property type="term" value="F:hydrolase activity"/>
    <property type="evidence" value="ECO:0007669"/>
    <property type="project" value="UniProtKB-KW"/>
</dbReference>
<dbReference type="Gene3D" id="3.40.50.1820">
    <property type="entry name" value="alpha/beta hydrolase"/>
    <property type="match status" value="1"/>
</dbReference>
<dbReference type="InterPro" id="IPR029058">
    <property type="entry name" value="AB_hydrolase_fold"/>
</dbReference>
<name>A0A947DAQ7_9HYPH</name>
<keyword evidence="1" id="KW-0732">Signal</keyword>
<dbReference type="AlphaFoldDB" id="A0A947DAQ7"/>
<evidence type="ECO:0000313" key="3">
    <source>
        <dbReference type="Proteomes" id="UP000766595"/>
    </source>
</evidence>
<dbReference type="EMBL" id="JAHHZF010000025">
    <property type="protein sequence ID" value="MBT9293246.1"/>
    <property type="molecule type" value="Genomic_DNA"/>
</dbReference>
<sequence>MNTKSDGLAGVAATVLLAWSVGANAAMAQSVPEAAPFDPVAVVNGIEIGRSDCAEFERRDTAIWVEVDGQGWCLRYYAGGLSPAAGRPPGAASVPVAAIWLNGDVLGPKGNDATKRQSGFGPTEMVALEQGLAARFGVPSIFLGRPGTYGSAGKHFTLRGRPLEARLIEAALDGLKARYRIEAWSLGGHSGGGTLVAEMLARRTDIRCAVISSGASAYRAYLEARGLIKPGEPLTRFDPYQSLDQIPADPKRRIFVIGDPRETNVPFAAQKRYFDGLVGRGHAAWLLPLERATDARHHDLVDFGETANGLCAAGASTQTIIDTLNRMPEQGPRLTN</sequence>
<organism evidence="2 3">
    <name type="scientific">Prosthecodimorpha staleyi</name>
    <dbReference type="NCBI Taxonomy" id="2840188"/>
    <lineage>
        <taxon>Bacteria</taxon>
        <taxon>Pseudomonadati</taxon>
        <taxon>Pseudomonadota</taxon>
        <taxon>Alphaproteobacteria</taxon>
        <taxon>Hyphomicrobiales</taxon>
        <taxon>Ancalomicrobiaceae</taxon>
        <taxon>Prosthecodimorpha</taxon>
    </lineage>
</organism>
<keyword evidence="3" id="KW-1185">Reference proteome</keyword>